<proteinExistence type="predicted"/>
<sequence length="173" mass="19381">MRVPVSVRGEIKEHLWAEADRLNWSALSAADKSRYYSVWTETESIGGRLGQYMDPRKVRVYIKDTLLKSYTREASANPARVFRVLGIDEGAEVSATFIKPHGCLLPDGRQIAWSKAADWKATLMALHERAFENSEPFAVVLTESSAKFGMATQRAVVESAADKIGIKHLIWLD</sequence>
<evidence type="ECO:0000313" key="2">
    <source>
        <dbReference type="Proteomes" id="UP000198851"/>
    </source>
</evidence>
<protein>
    <submittedName>
        <fullName evidence="1">Uncharacterized protein</fullName>
    </submittedName>
</protein>
<name>A0A1I4CG16_9RHOB</name>
<keyword evidence="2" id="KW-1185">Reference proteome</keyword>
<dbReference type="STRING" id="1280847.SAMN04488036_102209"/>
<dbReference type="AlphaFoldDB" id="A0A1I4CG16"/>
<reference evidence="2" key="1">
    <citation type="submission" date="2016-10" db="EMBL/GenBank/DDBJ databases">
        <authorList>
            <person name="Varghese N."/>
            <person name="Submissions S."/>
        </authorList>
    </citation>
    <scope>NUCLEOTIDE SEQUENCE [LARGE SCALE GENOMIC DNA]</scope>
    <source>
        <strain evidence="2">DSM 28453</strain>
    </source>
</reference>
<evidence type="ECO:0000313" key="1">
    <source>
        <dbReference type="EMBL" id="SFK79229.1"/>
    </source>
</evidence>
<gene>
    <name evidence="1" type="ORF">SAMN04488036_102209</name>
</gene>
<dbReference type="Proteomes" id="UP000198851">
    <property type="component" value="Unassembled WGS sequence"/>
</dbReference>
<dbReference type="EMBL" id="FOSZ01000002">
    <property type="protein sequence ID" value="SFK79229.1"/>
    <property type="molecule type" value="Genomic_DNA"/>
</dbReference>
<accession>A0A1I4CG16</accession>
<organism evidence="1 2">
    <name type="scientific">Shimia haliotis</name>
    <dbReference type="NCBI Taxonomy" id="1280847"/>
    <lineage>
        <taxon>Bacteria</taxon>
        <taxon>Pseudomonadati</taxon>
        <taxon>Pseudomonadota</taxon>
        <taxon>Alphaproteobacteria</taxon>
        <taxon>Rhodobacterales</taxon>
        <taxon>Roseobacteraceae</taxon>
    </lineage>
</organism>